<evidence type="ECO:0000313" key="11">
    <source>
        <dbReference type="EMBL" id="CAG6391049.1"/>
    </source>
</evidence>
<feature type="transmembrane region" description="Helical" evidence="9">
    <location>
        <begin position="318"/>
        <end position="338"/>
    </location>
</feature>
<feature type="transmembrane region" description="Helical" evidence="9">
    <location>
        <begin position="184"/>
        <end position="204"/>
    </location>
</feature>
<evidence type="ECO:0000256" key="2">
    <source>
        <dbReference type="ARBA" id="ARBA00007520"/>
    </source>
</evidence>
<proteinExistence type="inferred from homology"/>
<evidence type="ECO:0000259" key="10">
    <source>
        <dbReference type="PROSITE" id="PS50850"/>
    </source>
</evidence>
<dbReference type="AlphaFoldDB" id="A0A9W4DGR5"/>
<feature type="transmembrane region" description="Helical" evidence="9">
    <location>
        <begin position="350"/>
        <end position="368"/>
    </location>
</feature>
<dbReference type="CDD" id="cd17502">
    <property type="entry name" value="MFS_Azr1_MDR_like"/>
    <property type="match status" value="1"/>
</dbReference>
<feature type="transmembrane region" description="Helical" evidence="9">
    <location>
        <begin position="154"/>
        <end position="172"/>
    </location>
</feature>
<keyword evidence="3" id="KW-0813">Transport</keyword>
<dbReference type="InterPro" id="IPR036259">
    <property type="entry name" value="MFS_trans_sf"/>
</dbReference>
<sequence length="525" mass="54451">MATDHSTDQARAPQPAATGGRTKERRYAYGVTALALAMALAMLDQVIVGTALPTIVGDLGGLNELSWVITAYLVASSATTPLWGKLGDLYGRRATFLSSISIFLAGSMVCGLAQSMTQLIAFRALQGLGAGGLMVGAFALIGDLVTTPAERAKLLSVIGAIMPTALAGGPVLGGLLTQHANWRWAFYINVPLGAVALAASAAGIRPGGRRKVRIDFLGGGLLSAAVAALTLLATWGGDRYAWDSPQIIGLGLGCALLLAMLPYVERRAAEPILPPRLFHDRDFNLAQVLGLLMGAAMLAVMVYFPTYMQDVRSASPTFSGVLLLPFVGGMIGVQLVIARIIPRTGRLRPYPIAGGALATAGMLTLLLLDTGTATLAASALTLTAGVGVGLVMQSTQLMTFGSVEQRDIGAASGLLNLFRTIGGSLGVALLGSVYTDRLHTTLNDQLGDADGGRLAHSSGRLTPEQLHALPDSLRDAFRLGVDHGLHGVVTGAAVLTVLALVTACFVRGRLPQRQQNSTAEQGATV</sequence>
<keyword evidence="6 9" id="KW-1133">Transmembrane helix</keyword>
<dbReference type="FunFam" id="1.20.1720.10:FF:000004">
    <property type="entry name" value="EmrB/QacA family drug resistance transporter"/>
    <property type="match status" value="1"/>
</dbReference>
<name>A0A9W4DGR5_9ACTN</name>
<comment type="similarity">
    <text evidence="2">Belongs to the major facilitator superfamily. TCR/Tet family.</text>
</comment>
<protein>
    <submittedName>
        <fullName evidence="11">EmrB/QacA family drug resistance transporter</fullName>
    </submittedName>
</protein>
<evidence type="ECO:0000256" key="9">
    <source>
        <dbReference type="SAM" id="Phobius"/>
    </source>
</evidence>
<feature type="transmembrane region" description="Helical" evidence="9">
    <location>
        <begin position="247"/>
        <end position="264"/>
    </location>
</feature>
<dbReference type="Gene3D" id="1.20.1250.20">
    <property type="entry name" value="MFS general substrate transporter like domains"/>
    <property type="match status" value="1"/>
</dbReference>
<keyword evidence="7 9" id="KW-0472">Membrane</keyword>
<feature type="domain" description="Major facilitator superfamily (MFS) profile" evidence="10">
    <location>
        <begin position="30"/>
        <end position="511"/>
    </location>
</feature>
<feature type="transmembrane region" description="Helical" evidence="9">
    <location>
        <begin position="374"/>
        <end position="392"/>
    </location>
</feature>
<dbReference type="SUPFAM" id="SSF103473">
    <property type="entry name" value="MFS general substrate transporter"/>
    <property type="match status" value="1"/>
</dbReference>
<accession>A0A9W4DGR5</accession>
<dbReference type="EMBL" id="CAJSLV010000002">
    <property type="protein sequence ID" value="CAG6391049.1"/>
    <property type="molecule type" value="Genomic_DNA"/>
</dbReference>
<reference evidence="11" key="1">
    <citation type="submission" date="2021-05" db="EMBL/GenBank/DDBJ databases">
        <authorList>
            <person name="Arsene-Ploetze F."/>
        </authorList>
    </citation>
    <scope>NUCLEOTIDE SEQUENCE</scope>
    <source>
        <strain evidence="11">DSM 42138</strain>
    </source>
</reference>
<evidence type="ECO:0000256" key="4">
    <source>
        <dbReference type="ARBA" id="ARBA00022475"/>
    </source>
</evidence>
<dbReference type="PANTHER" id="PTHR23501">
    <property type="entry name" value="MAJOR FACILITATOR SUPERFAMILY"/>
    <property type="match status" value="1"/>
</dbReference>
<feature type="transmembrane region" description="Helical" evidence="9">
    <location>
        <begin position="96"/>
        <end position="114"/>
    </location>
</feature>
<evidence type="ECO:0000256" key="8">
    <source>
        <dbReference type="SAM" id="MobiDB-lite"/>
    </source>
</evidence>
<dbReference type="GO" id="GO:0005886">
    <property type="term" value="C:plasma membrane"/>
    <property type="evidence" value="ECO:0007669"/>
    <property type="project" value="UniProtKB-SubCell"/>
</dbReference>
<evidence type="ECO:0000256" key="5">
    <source>
        <dbReference type="ARBA" id="ARBA00022692"/>
    </source>
</evidence>
<evidence type="ECO:0000256" key="3">
    <source>
        <dbReference type="ARBA" id="ARBA00022448"/>
    </source>
</evidence>
<feature type="transmembrane region" description="Helical" evidence="9">
    <location>
        <begin position="413"/>
        <end position="434"/>
    </location>
</feature>
<dbReference type="Proteomes" id="UP001152519">
    <property type="component" value="Unassembled WGS sequence"/>
</dbReference>
<dbReference type="Pfam" id="PF07690">
    <property type="entry name" value="MFS_1"/>
    <property type="match status" value="1"/>
</dbReference>
<evidence type="ECO:0000256" key="7">
    <source>
        <dbReference type="ARBA" id="ARBA00023136"/>
    </source>
</evidence>
<evidence type="ECO:0000313" key="12">
    <source>
        <dbReference type="Proteomes" id="UP001152519"/>
    </source>
</evidence>
<dbReference type="RefSeq" id="WP_251484343.1">
    <property type="nucleotide sequence ID" value="NZ_CAJSLV010000002.1"/>
</dbReference>
<feature type="transmembrane region" description="Helical" evidence="9">
    <location>
        <begin position="65"/>
        <end position="84"/>
    </location>
</feature>
<comment type="subcellular location">
    <subcellularLocation>
        <location evidence="1">Cell membrane</location>
        <topology evidence="1">Multi-pass membrane protein</topology>
    </subcellularLocation>
</comment>
<comment type="caution">
    <text evidence="11">The sequence shown here is derived from an EMBL/GenBank/DDBJ whole genome shotgun (WGS) entry which is preliminary data.</text>
</comment>
<keyword evidence="5 9" id="KW-0812">Transmembrane</keyword>
<feature type="transmembrane region" description="Helical" evidence="9">
    <location>
        <begin position="216"/>
        <end position="235"/>
    </location>
</feature>
<keyword evidence="12" id="KW-1185">Reference proteome</keyword>
<dbReference type="GO" id="GO:0022857">
    <property type="term" value="F:transmembrane transporter activity"/>
    <property type="evidence" value="ECO:0007669"/>
    <property type="project" value="InterPro"/>
</dbReference>
<dbReference type="InterPro" id="IPR011701">
    <property type="entry name" value="MFS"/>
</dbReference>
<dbReference type="PROSITE" id="PS50850">
    <property type="entry name" value="MFS"/>
    <property type="match status" value="1"/>
</dbReference>
<keyword evidence="4" id="KW-1003">Cell membrane</keyword>
<dbReference type="Gene3D" id="1.20.1720.10">
    <property type="entry name" value="Multidrug resistance protein D"/>
    <property type="match status" value="1"/>
</dbReference>
<evidence type="ECO:0000256" key="1">
    <source>
        <dbReference type="ARBA" id="ARBA00004651"/>
    </source>
</evidence>
<feature type="transmembrane region" description="Helical" evidence="9">
    <location>
        <begin position="484"/>
        <end position="506"/>
    </location>
</feature>
<evidence type="ECO:0000256" key="6">
    <source>
        <dbReference type="ARBA" id="ARBA00022989"/>
    </source>
</evidence>
<gene>
    <name evidence="11" type="primary">smcEx</name>
    <name evidence="11" type="ORF">SCOCK_100115</name>
</gene>
<feature type="transmembrane region" description="Helical" evidence="9">
    <location>
        <begin position="285"/>
        <end position="306"/>
    </location>
</feature>
<organism evidence="11 12">
    <name type="scientific">Actinacidiphila cocklensis</name>
    <dbReference type="NCBI Taxonomy" id="887465"/>
    <lineage>
        <taxon>Bacteria</taxon>
        <taxon>Bacillati</taxon>
        <taxon>Actinomycetota</taxon>
        <taxon>Actinomycetes</taxon>
        <taxon>Kitasatosporales</taxon>
        <taxon>Streptomycetaceae</taxon>
        <taxon>Actinacidiphila</taxon>
    </lineage>
</organism>
<dbReference type="InterPro" id="IPR020846">
    <property type="entry name" value="MFS_dom"/>
</dbReference>
<dbReference type="PANTHER" id="PTHR23501:SF197">
    <property type="entry name" value="COMD"/>
    <property type="match status" value="1"/>
</dbReference>
<feature type="region of interest" description="Disordered" evidence="8">
    <location>
        <begin position="1"/>
        <end position="21"/>
    </location>
</feature>
<feature type="transmembrane region" description="Helical" evidence="9">
    <location>
        <begin position="27"/>
        <end position="53"/>
    </location>
</feature>
<feature type="transmembrane region" description="Helical" evidence="9">
    <location>
        <begin position="120"/>
        <end position="142"/>
    </location>
</feature>